<organism evidence="1 2">
    <name type="scientific">Rhododendron molle</name>
    <name type="common">Chinese azalea</name>
    <name type="synonym">Azalea mollis</name>
    <dbReference type="NCBI Taxonomy" id="49168"/>
    <lineage>
        <taxon>Eukaryota</taxon>
        <taxon>Viridiplantae</taxon>
        <taxon>Streptophyta</taxon>
        <taxon>Embryophyta</taxon>
        <taxon>Tracheophyta</taxon>
        <taxon>Spermatophyta</taxon>
        <taxon>Magnoliopsida</taxon>
        <taxon>eudicotyledons</taxon>
        <taxon>Gunneridae</taxon>
        <taxon>Pentapetalae</taxon>
        <taxon>asterids</taxon>
        <taxon>Ericales</taxon>
        <taxon>Ericaceae</taxon>
        <taxon>Ericoideae</taxon>
        <taxon>Rhodoreae</taxon>
        <taxon>Rhododendron</taxon>
    </lineage>
</organism>
<comment type="caution">
    <text evidence="1">The sequence shown here is derived from an EMBL/GenBank/DDBJ whole genome shotgun (WGS) entry which is preliminary data.</text>
</comment>
<dbReference type="Proteomes" id="UP001062846">
    <property type="component" value="Chromosome 10"/>
</dbReference>
<keyword evidence="2" id="KW-1185">Reference proteome</keyword>
<protein>
    <submittedName>
        <fullName evidence="1">Uncharacterized protein</fullName>
    </submittedName>
</protein>
<name>A0ACC0M5I4_RHOML</name>
<proteinExistence type="predicted"/>
<reference evidence="1" key="1">
    <citation type="submission" date="2022-02" db="EMBL/GenBank/DDBJ databases">
        <title>Plant Genome Project.</title>
        <authorList>
            <person name="Zhang R.-G."/>
        </authorList>
    </citation>
    <scope>NUCLEOTIDE SEQUENCE</scope>
    <source>
        <strain evidence="1">AT1</strain>
    </source>
</reference>
<accession>A0ACC0M5I4</accession>
<evidence type="ECO:0000313" key="1">
    <source>
        <dbReference type="EMBL" id="KAI8536230.1"/>
    </source>
</evidence>
<sequence length="91" mass="10391">MSLCAKRITDLKQVIDCLTKKNYQCPSKITVLVNDIKCWASQKEWSFSWVHSDQNRVAHWLATNSIARNFVLNPGCIMSGLEGLLEKDRPP</sequence>
<dbReference type="EMBL" id="CM046397">
    <property type="protein sequence ID" value="KAI8536230.1"/>
    <property type="molecule type" value="Genomic_DNA"/>
</dbReference>
<gene>
    <name evidence="1" type="ORF">RHMOL_Rhmol10G0240200</name>
</gene>
<evidence type="ECO:0000313" key="2">
    <source>
        <dbReference type="Proteomes" id="UP001062846"/>
    </source>
</evidence>